<evidence type="ECO:0000313" key="3">
    <source>
        <dbReference type="EMBL" id="GAG07915.1"/>
    </source>
</evidence>
<gene>
    <name evidence="3" type="ORF">S01H1_46433</name>
</gene>
<dbReference type="InterPro" id="IPR002105">
    <property type="entry name" value="Dockerin_1_rpt"/>
</dbReference>
<feature type="non-terminal residue" evidence="3">
    <location>
        <position position="1"/>
    </location>
</feature>
<dbReference type="PROSITE" id="PS51766">
    <property type="entry name" value="DOCKERIN"/>
    <property type="match status" value="1"/>
</dbReference>
<dbReference type="PROSITE" id="PS00018">
    <property type="entry name" value="EF_HAND_1"/>
    <property type="match status" value="1"/>
</dbReference>
<sequence>YFVGGDKDDWGWGGGLLVELHGSLRLSNCIIRNNSSDRDGGGMCFAGGEDSYIGITDCTITGNSTAISGGGCSCDSGEPIIKNCILWGNTAASGSQIYVYWRRLKISHSDIQDGQAGITIGPSGAMDYGPGNIETDPCFVNPDANDFHLLGASTCINNGDPNFFTTCGTTDIDGEPAILYGRIDIGADEFRSIDGDFEPDGDVDLTDLRILTNSLLNTCNQPYWCGSIDIDRSGSVDMVDFALMAKNWLAVVE</sequence>
<proteinExistence type="predicted"/>
<dbReference type="InterPro" id="IPR039448">
    <property type="entry name" value="Beta_helix"/>
</dbReference>
<dbReference type="Gene3D" id="2.160.20.10">
    <property type="entry name" value="Single-stranded right-handed beta-helix, Pectin lyase-like"/>
    <property type="match status" value="1"/>
</dbReference>
<comment type="caution">
    <text evidence="3">The sequence shown here is derived from an EMBL/GenBank/DDBJ whole genome shotgun (WGS) entry which is preliminary data.</text>
</comment>
<dbReference type="Pfam" id="PF00404">
    <property type="entry name" value="Dockerin_1"/>
    <property type="match status" value="1"/>
</dbReference>
<dbReference type="Pfam" id="PF13229">
    <property type="entry name" value="Beta_helix"/>
    <property type="match status" value="1"/>
</dbReference>
<feature type="domain" description="Dockerin" evidence="2">
    <location>
        <begin position="190"/>
        <end position="253"/>
    </location>
</feature>
<dbReference type="Gene3D" id="1.10.1330.10">
    <property type="entry name" value="Dockerin domain"/>
    <property type="match status" value="1"/>
</dbReference>
<dbReference type="AlphaFoldDB" id="X0UQE0"/>
<dbReference type="SUPFAM" id="SSF51126">
    <property type="entry name" value="Pectin lyase-like"/>
    <property type="match status" value="1"/>
</dbReference>
<evidence type="ECO:0000256" key="1">
    <source>
        <dbReference type="ARBA" id="ARBA00016512"/>
    </source>
</evidence>
<name>X0UQE0_9ZZZZ</name>
<dbReference type="InterPro" id="IPR018247">
    <property type="entry name" value="EF_Hand_1_Ca_BS"/>
</dbReference>
<organism evidence="3">
    <name type="scientific">marine sediment metagenome</name>
    <dbReference type="NCBI Taxonomy" id="412755"/>
    <lineage>
        <taxon>unclassified sequences</taxon>
        <taxon>metagenomes</taxon>
        <taxon>ecological metagenomes</taxon>
    </lineage>
</organism>
<reference evidence="3" key="1">
    <citation type="journal article" date="2014" name="Front. Microbiol.">
        <title>High frequency of phylogenetically diverse reductive dehalogenase-homologous genes in deep subseafloor sedimentary metagenomes.</title>
        <authorList>
            <person name="Kawai M."/>
            <person name="Futagami T."/>
            <person name="Toyoda A."/>
            <person name="Takaki Y."/>
            <person name="Nishi S."/>
            <person name="Hori S."/>
            <person name="Arai W."/>
            <person name="Tsubouchi T."/>
            <person name="Morono Y."/>
            <person name="Uchiyama I."/>
            <person name="Ito T."/>
            <person name="Fujiyama A."/>
            <person name="Inagaki F."/>
            <person name="Takami H."/>
        </authorList>
    </citation>
    <scope>NUCLEOTIDE SEQUENCE</scope>
    <source>
        <strain evidence="3">Expedition CK06-06</strain>
    </source>
</reference>
<dbReference type="InterPro" id="IPR016134">
    <property type="entry name" value="Dockerin_dom"/>
</dbReference>
<dbReference type="EMBL" id="BARS01029734">
    <property type="protein sequence ID" value="GAG07915.1"/>
    <property type="molecule type" value="Genomic_DNA"/>
</dbReference>
<dbReference type="InterPro" id="IPR012334">
    <property type="entry name" value="Pectin_lyas_fold"/>
</dbReference>
<dbReference type="GO" id="GO:0000272">
    <property type="term" value="P:polysaccharide catabolic process"/>
    <property type="evidence" value="ECO:0007669"/>
    <property type="project" value="InterPro"/>
</dbReference>
<accession>X0UQE0</accession>
<dbReference type="GO" id="GO:0004553">
    <property type="term" value="F:hydrolase activity, hydrolyzing O-glycosyl compounds"/>
    <property type="evidence" value="ECO:0007669"/>
    <property type="project" value="InterPro"/>
</dbReference>
<dbReference type="InterPro" id="IPR036439">
    <property type="entry name" value="Dockerin_dom_sf"/>
</dbReference>
<dbReference type="InterPro" id="IPR011050">
    <property type="entry name" value="Pectin_lyase_fold/virulence"/>
</dbReference>
<dbReference type="SUPFAM" id="SSF63446">
    <property type="entry name" value="Type I dockerin domain"/>
    <property type="match status" value="1"/>
</dbReference>
<protein>
    <recommendedName>
        <fullName evidence="1">Probable pectate lyase C</fullName>
    </recommendedName>
</protein>
<evidence type="ECO:0000259" key="2">
    <source>
        <dbReference type="PROSITE" id="PS51766"/>
    </source>
</evidence>